<feature type="non-terminal residue" evidence="1">
    <location>
        <position position="1"/>
    </location>
</feature>
<proteinExistence type="predicted"/>
<evidence type="ECO:0000313" key="1">
    <source>
        <dbReference type="EMBL" id="GAH87579.1"/>
    </source>
</evidence>
<comment type="caution">
    <text evidence="1">The sequence shown here is derived from an EMBL/GenBank/DDBJ whole genome shotgun (WGS) entry which is preliminary data.</text>
</comment>
<protein>
    <submittedName>
        <fullName evidence="1">Uncharacterized protein</fullName>
    </submittedName>
</protein>
<dbReference type="EMBL" id="BARU01040044">
    <property type="protein sequence ID" value="GAH87579.1"/>
    <property type="molecule type" value="Genomic_DNA"/>
</dbReference>
<accession>X1KBJ1</accession>
<organism evidence="1">
    <name type="scientific">marine sediment metagenome</name>
    <dbReference type="NCBI Taxonomy" id="412755"/>
    <lineage>
        <taxon>unclassified sequences</taxon>
        <taxon>metagenomes</taxon>
        <taxon>ecological metagenomes</taxon>
    </lineage>
</organism>
<name>X1KBJ1_9ZZZZ</name>
<reference evidence="1" key="1">
    <citation type="journal article" date="2014" name="Front. Microbiol.">
        <title>High frequency of phylogenetically diverse reductive dehalogenase-homologous genes in deep subseafloor sedimentary metagenomes.</title>
        <authorList>
            <person name="Kawai M."/>
            <person name="Futagami T."/>
            <person name="Toyoda A."/>
            <person name="Takaki Y."/>
            <person name="Nishi S."/>
            <person name="Hori S."/>
            <person name="Arai W."/>
            <person name="Tsubouchi T."/>
            <person name="Morono Y."/>
            <person name="Uchiyama I."/>
            <person name="Ito T."/>
            <person name="Fujiyama A."/>
            <person name="Inagaki F."/>
            <person name="Takami H."/>
        </authorList>
    </citation>
    <scope>NUCLEOTIDE SEQUENCE</scope>
    <source>
        <strain evidence="1">Expedition CK06-06</strain>
    </source>
</reference>
<gene>
    <name evidence="1" type="ORF">S03H2_61968</name>
</gene>
<dbReference type="AlphaFoldDB" id="X1KBJ1"/>
<sequence>SFGNGKRNYGLDRVRYSGENGSEIWVRAGILAMNLKTAANRT</sequence>